<feature type="compositionally biased region" description="Basic and acidic residues" evidence="13">
    <location>
        <begin position="724"/>
        <end position="743"/>
    </location>
</feature>
<feature type="transmembrane region" description="Helical" evidence="14">
    <location>
        <begin position="1188"/>
        <end position="1210"/>
    </location>
</feature>
<gene>
    <name evidence="16" type="ORF">T310_6693</name>
</gene>
<dbReference type="GO" id="GO:0005315">
    <property type="term" value="F:phosphate transmembrane transporter activity"/>
    <property type="evidence" value="ECO:0007669"/>
    <property type="project" value="TreeGrafter"/>
</dbReference>
<evidence type="ECO:0000256" key="12">
    <source>
        <dbReference type="ARBA" id="ARBA00039306"/>
    </source>
</evidence>
<keyword evidence="4" id="KW-0813">Transport</keyword>
<accession>A0A0F4YNA3</accession>
<evidence type="ECO:0000256" key="14">
    <source>
        <dbReference type="SAM" id="Phobius"/>
    </source>
</evidence>
<feature type="transmembrane region" description="Helical" evidence="14">
    <location>
        <begin position="948"/>
        <end position="970"/>
    </location>
</feature>
<dbReference type="InterPro" id="IPR004331">
    <property type="entry name" value="SPX_dom"/>
</dbReference>
<dbReference type="InterPro" id="IPR023798">
    <property type="entry name" value="Ribosomal_uS7_dom"/>
</dbReference>
<keyword evidence="9 14" id="KW-0472">Membrane</keyword>
<dbReference type="GO" id="GO:0005886">
    <property type="term" value="C:plasma membrane"/>
    <property type="evidence" value="ECO:0007669"/>
    <property type="project" value="TreeGrafter"/>
</dbReference>
<dbReference type="OrthoDB" id="10260443at2759"/>
<keyword evidence="7 14" id="KW-1133">Transmembrane helix</keyword>
<evidence type="ECO:0000256" key="10">
    <source>
        <dbReference type="ARBA" id="ARBA00023274"/>
    </source>
</evidence>
<evidence type="ECO:0000256" key="13">
    <source>
        <dbReference type="SAM" id="MobiDB-lite"/>
    </source>
</evidence>
<protein>
    <recommendedName>
        <fullName evidence="12">Small ribosomal subunit protein uS7m</fullName>
    </recommendedName>
</protein>
<evidence type="ECO:0000256" key="6">
    <source>
        <dbReference type="ARBA" id="ARBA00022980"/>
    </source>
</evidence>
<feature type="transmembrane region" description="Helical" evidence="14">
    <location>
        <begin position="982"/>
        <end position="1015"/>
    </location>
</feature>
<evidence type="ECO:0000256" key="8">
    <source>
        <dbReference type="ARBA" id="ARBA00023128"/>
    </source>
</evidence>
<feature type="transmembrane region" description="Helical" evidence="14">
    <location>
        <begin position="1393"/>
        <end position="1416"/>
    </location>
</feature>
<dbReference type="CDD" id="cd01115">
    <property type="entry name" value="SLC13_permease"/>
    <property type="match status" value="1"/>
</dbReference>
<evidence type="ECO:0000256" key="9">
    <source>
        <dbReference type="ARBA" id="ARBA00023136"/>
    </source>
</evidence>
<dbReference type="CDD" id="cd14868">
    <property type="entry name" value="uS7_Mitochondria_Fungi"/>
    <property type="match status" value="1"/>
</dbReference>
<feature type="transmembrane region" description="Helical" evidence="14">
    <location>
        <begin position="1279"/>
        <end position="1312"/>
    </location>
</feature>
<feature type="transmembrane region" description="Helical" evidence="14">
    <location>
        <begin position="1324"/>
        <end position="1345"/>
    </location>
</feature>
<comment type="caution">
    <text evidence="16">The sequence shown here is derived from an EMBL/GenBank/DDBJ whole genome shotgun (WGS) entry which is preliminary data.</text>
</comment>
<dbReference type="InterPro" id="IPR036823">
    <property type="entry name" value="Ribosomal_uS7_dom_sf"/>
</dbReference>
<dbReference type="GeneID" id="25318988"/>
<dbReference type="FunFam" id="1.10.455.10:FF:000006">
    <property type="entry name" value="37S ribosomal protein S7, mitochondrial"/>
    <property type="match status" value="1"/>
</dbReference>
<dbReference type="CDD" id="cd14478">
    <property type="entry name" value="SPX_PHO87_PHO90_like"/>
    <property type="match status" value="1"/>
</dbReference>
<dbReference type="Gene3D" id="1.10.455.10">
    <property type="entry name" value="Ribosomal protein S7 domain"/>
    <property type="match status" value="1"/>
</dbReference>
<evidence type="ECO:0000256" key="5">
    <source>
        <dbReference type="ARBA" id="ARBA00022692"/>
    </source>
</evidence>
<dbReference type="GO" id="GO:0005739">
    <property type="term" value="C:mitochondrion"/>
    <property type="evidence" value="ECO:0007669"/>
    <property type="project" value="UniProtKB-SubCell"/>
</dbReference>
<feature type="region of interest" description="Disordered" evidence="13">
    <location>
        <begin position="48"/>
        <end position="91"/>
    </location>
</feature>
<keyword evidence="8" id="KW-0496">Mitochondrion</keyword>
<evidence type="ECO:0000256" key="1">
    <source>
        <dbReference type="ARBA" id="ARBA00004141"/>
    </source>
</evidence>
<organism evidence="16 17">
    <name type="scientific">Rasamsonia emersonii (strain ATCC 16479 / CBS 393.64 / IMI 116815)</name>
    <dbReference type="NCBI Taxonomy" id="1408163"/>
    <lineage>
        <taxon>Eukaryota</taxon>
        <taxon>Fungi</taxon>
        <taxon>Dikarya</taxon>
        <taxon>Ascomycota</taxon>
        <taxon>Pezizomycotina</taxon>
        <taxon>Eurotiomycetes</taxon>
        <taxon>Eurotiomycetidae</taxon>
        <taxon>Eurotiales</taxon>
        <taxon>Trichocomaceae</taxon>
        <taxon>Rasamsonia</taxon>
    </lineage>
</organism>
<keyword evidence="5 14" id="KW-0812">Transmembrane</keyword>
<dbReference type="GO" id="GO:0006797">
    <property type="term" value="P:polyphosphate metabolic process"/>
    <property type="evidence" value="ECO:0007669"/>
    <property type="project" value="TreeGrafter"/>
</dbReference>
<feature type="compositionally biased region" description="Polar residues" evidence="13">
    <location>
        <begin position="48"/>
        <end position="67"/>
    </location>
</feature>
<dbReference type="InterPro" id="IPR004680">
    <property type="entry name" value="Cit_transptr-like_dom"/>
</dbReference>
<feature type="compositionally biased region" description="Basic and acidic residues" evidence="13">
    <location>
        <begin position="499"/>
        <end position="520"/>
    </location>
</feature>
<dbReference type="PANTHER" id="PTHR10283:SF92">
    <property type="entry name" value="LOW-AFFINITY PHOSPHATE TRANSPORTER PHO91"/>
    <property type="match status" value="1"/>
</dbReference>
<evidence type="ECO:0000256" key="3">
    <source>
        <dbReference type="ARBA" id="ARBA00007151"/>
    </source>
</evidence>
<evidence type="ECO:0000259" key="15">
    <source>
        <dbReference type="PROSITE" id="PS51382"/>
    </source>
</evidence>
<keyword evidence="17" id="KW-1185">Reference proteome</keyword>
<dbReference type="Pfam" id="PF03105">
    <property type="entry name" value="SPX"/>
    <property type="match status" value="2"/>
</dbReference>
<name>A0A0F4YNA3_RASE3</name>
<dbReference type="GO" id="GO:1990904">
    <property type="term" value="C:ribonucleoprotein complex"/>
    <property type="evidence" value="ECO:0007669"/>
    <property type="project" value="UniProtKB-KW"/>
</dbReference>
<comment type="function">
    <text evidence="11">Component of the mitochondrial ribosome (mitoribosome), a dedicated translation machinery responsible for the synthesis of mitochondrial genome-encoded proteins, including at least some of the essential transmembrane subunits of the mitochondrial respiratory chain. The mitoribosomes are attached to the mitochondrial inner membrane and translation products are cotranslationally integrated into the membrane.</text>
</comment>
<feature type="region of interest" description="Disordered" evidence="13">
    <location>
        <begin position="451"/>
        <end position="528"/>
    </location>
</feature>
<feature type="region of interest" description="Disordered" evidence="13">
    <location>
        <begin position="686"/>
        <end position="760"/>
    </location>
</feature>
<evidence type="ECO:0000256" key="7">
    <source>
        <dbReference type="ARBA" id="ARBA00022989"/>
    </source>
</evidence>
<evidence type="ECO:0000256" key="2">
    <source>
        <dbReference type="ARBA" id="ARBA00004173"/>
    </source>
</evidence>
<dbReference type="RefSeq" id="XP_013325938.1">
    <property type="nucleotide sequence ID" value="XM_013470484.1"/>
</dbReference>
<evidence type="ECO:0000256" key="4">
    <source>
        <dbReference type="ARBA" id="ARBA00022448"/>
    </source>
</evidence>
<feature type="domain" description="SPX" evidence="15">
    <location>
        <begin position="556"/>
        <end position="830"/>
    </location>
</feature>
<sequence length="1421" mass="155558">MPPRLNLFTARNAVSILRQPYSSSFAASSQKNGASSVRCQHVISSSLGVRASPTSAHLQRRMNSSISGGKGKAELPEEPVQPRGPNQDQLPHVSEEAAAIDKIMHTKKCDGGAPGTPELEHGTPVDEILRRDKDALKYAPKVLQDQWSAAKGARSYSTSARLRQQELQQQELQTTTTESQEDPSVTAVANMISRATEEAVERETGLKFQMPPLPLPKTEHVKHRYDPLVDQFTKLLMKDGKLSIAQKNMAFILDQLRTAPPPQINPKRRLLTSLPAPQLPLNPVLYLTVIVDSVAPLIRIRNQKGIAGGGAAIQVPVPLAMRQRRRHAIRWIIDASDRRRDSKFAQRVANELIAVAEGRSSVWDKREQVHKIDHHAKCDRPAPPVSIVRRSSDVHASVIWRSAAAAAAQTRNSGDDGLASRTPRSKDKFAAVAPLPAASSQSIELVDLESVPPADQPRGHPSSRFPAAGGGGGTADRATAHRVTKRGIGGGDGGGRQTWPDREEKDEKEATCKESGDKGTSRVTGGGGRTGLRRHILWAEALKRWPRLTNEDEANMKFSHSIQFNAVPDWSAHYIAYDNLKKFLEKQVNLPDGHGAADGESAPLLEATVDTDAIFRRALDAELEKICSFYQVKELAIFGEVEDVVKEESEYTLSTDGVNMDPVSETVIKTRTLSFGSRRRPGSILHSLGLRRGRRESVVSGSAAEDGEEDDDGDGDGDGDSDDDSHTEGTHRRGSRSHQDRSEGNPSELGDSRLWGNGSSRPATHDEHFADPRFLDLYNAGVALKRRAISVYVSLCELKSYIQLNKTGFSKALKKYDKILDRSLRRPYMSGTVSPAYPFTDSTMQRVDENISRIEQVYADVVTKGNLSLARRELRLHLREHVVWERNTVWREMIGIERKAQAANMGVRRTLLGGDHDPSTAQRQGDEEVKVKAKEITTPLGRFSVPEWLFSLSFLLLVAIVITFGVLLSVPIMEKPEQQNCLAMLVFVSLLWATEVIPLFVTSLLVPFLVVVLQIMRSDDQPHTRLDPETATKVVFASMWTPVIMLLLGGFTIAAALSKYDIARRMATFVLSKAGTSPRVVLVTNMFVSMFLSMWISNVAAPVLCYSIIQPLLRNLPPESNFSKALVLGIALAANIGGAASPIASPQNIIALETCTRASAGGRGSSSLYRRGTTIVPIRPVKDRFSGVQWFVSLVTLVTIGLWCVSHQLQDTFGDMGVIAVIPMVLFFGTGILTKEDFNNFLWTIIILAAGGLCLGKAVTSSGLLHTIAKAITEEVADFSLYGVLIVFAGLILVIATFISHTVAALIILPLVQQVGLGMEHPHPNLLVMASALMCSVAMGLPTSGFPNMSKFASSSTYSLYQRTRANHILYFTAAIMMEIPNTGQRYLRVSHFLTRGIPASFISFVVVVTVGYGLMRVAGL</sequence>
<keyword evidence="10" id="KW-0687">Ribonucleoprotein</keyword>
<dbReference type="PROSITE" id="PS51382">
    <property type="entry name" value="SPX"/>
    <property type="match status" value="1"/>
</dbReference>
<feature type="transmembrane region" description="Helical" evidence="14">
    <location>
        <begin position="1241"/>
        <end position="1259"/>
    </location>
</feature>
<feature type="transmembrane region" description="Helical" evidence="14">
    <location>
        <begin position="1365"/>
        <end position="1381"/>
    </location>
</feature>
<dbReference type="Pfam" id="PF00177">
    <property type="entry name" value="Ribosomal_S7"/>
    <property type="match status" value="1"/>
</dbReference>
<dbReference type="InterPro" id="IPR047988">
    <property type="entry name" value="Ribosomal_uS7m_fungi"/>
</dbReference>
<reference evidence="16 17" key="1">
    <citation type="submission" date="2015-04" db="EMBL/GenBank/DDBJ databases">
        <authorList>
            <person name="Heijne W.H."/>
            <person name="Fedorova N.D."/>
            <person name="Nierman W.C."/>
            <person name="Vollebregt A.W."/>
            <person name="Zhao Z."/>
            <person name="Wu L."/>
            <person name="Kumar M."/>
            <person name="Stam H."/>
            <person name="van den Berg M.A."/>
            <person name="Pel H.J."/>
        </authorList>
    </citation>
    <scope>NUCLEOTIDE SEQUENCE [LARGE SCALE GENOMIC DNA]</scope>
    <source>
        <strain evidence="16 17">CBS 393.64</strain>
    </source>
</reference>
<evidence type="ECO:0000313" key="17">
    <source>
        <dbReference type="Proteomes" id="UP000053958"/>
    </source>
</evidence>
<dbReference type="Proteomes" id="UP000053958">
    <property type="component" value="Unassembled WGS sequence"/>
</dbReference>
<comment type="similarity">
    <text evidence="3">Belongs to the universal ribosomal protein uS7 family.</text>
</comment>
<dbReference type="GO" id="GO:0005840">
    <property type="term" value="C:ribosome"/>
    <property type="evidence" value="ECO:0007669"/>
    <property type="project" value="UniProtKB-KW"/>
</dbReference>
<dbReference type="PANTHER" id="PTHR10283">
    <property type="entry name" value="SOLUTE CARRIER FAMILY 13 MEMBER"/>
    <property type="match status" value="1"/>
</dbReference>
<comment type="subcellular location">
    <subcellularLocation>
        <location evidence="1">Membrane</location>
        <topology evidence="1">Multi-pass membrane protein</topology>
    </subcellularLocation>
    <subcellularLocation>
        <location evidence="2">Mitochondrion</location>
    </subcellularLocation>
</comment>
<feature type="transmembrane region" description="Helical" evidence="14">
    <location>
        <begin position="1216"/>
        <end position="1234"/>
    </location>
</feature>
<feature type="compositionally biased region" description="Gly residues" evidence="13">
    <location>
        <begin position="487"/>
        <end position="496"/>
    </location>
</feature>
<dbReference type="EMBL" id="LASV01000358">
    <property type="protein sequence ID" value="KKA19326.1"/>
    <property type="molecule type" value="Genomic_DNA"/>
</dbReference>
<keyword evidence="6" id="KW-0689">Ribosomal protein</keyword>
<proteinExistence type="inferred from homology"/>
<feature type="transmembrane region" description="Helical" evidence="14">
    <location>
        <begin position="1079"/>
        <end position="1109"/>
    </location>
</feature>
<dbReference type="SUPFAM" id="SSF47973">
    <property type="entry name" value="Ribosomal protein S7"/>
    <property type="match status" value="1"/>
</dbReference>
<evidence type="ECO:0000256" key="11">
    <source>
        <dbReference type="ARBA" id="ARBA00037226"/>
    </source>
</evidence>
<dbReference type="STRING" id="1408163.A0A0F4YNA3"/>
<feature type="compositionally biased region" description="Acidic residues" evidence="13">
    <location>
        <begin position="705"/>
        <end position="723"/>
    </location>
</feature>
<dbReference type="GO" id="GO:0006817">
    <property type="term" value="P:phosphate ion transport"/>
    <property type="evidence" value="ECO:0007669"/>
    <property type="project" value="TreeGrafter"/>
</dbReference>
<evidence type="ECO:0000313" key="16">
    <source>
        <dbReference type="EMBL" id="KKA19326.1"/>
    </source>
</evidence>
<feature type="transmembrane region" description="Helical" evidence="14">
    <location>
        <begin position="1035"/>
        <end position="1058"/>
    </location>
</feature>
<dbReference type="Pfam" id="PF03600">
    <property type="entry name" value="CitMHS"/>
    <property type="match status" value="1"/>
</dbReference>